<name>A0A8J3L9Q2_9ACTN</name>
<feature type="transmembrane region" description="Helical" evidence="7">
    <location>
        <begin position="203"/>
        <end position="221"/>
    </location>
</feature>
<dbReference type="PANTHER" id="PTHR30193:SF37">
    <property type="entry name" value="INNER MEMBRANE ABC TRANSPORTER PERMEASE PROTEIN YCJO"/>
    <property type="match status" value="1"/>
</dbReference>
<dbReference type="SUPFAM" id="SSF161098">
    <property type="entry name" value="MetI-like"/>
    <property type="match status" value="1"/>
</dbReference>
<evidence type="ECO:0000256" key="4">
    <source>
        <dbReference type="ARBA" id="ARBA00022692"/>
    </source>
</evidence>
<keyword evidence="5 7" id="KW-1133">Transmembrane helix</keyword>
<keyword evidence="10" id="KW-1185">Reference proteome</keyword>
<evidence type="ECO:0000256" key="1">
    <source>
        <dbReference type="ARBA" id="ARBA00004651"/>
    </source>
</evidence>
<keyword evidence="2 7" id="KW-0813">Transport</keyword>
<dbReference type="Gene3D" id="1.10.3720.10">
    <property type="entry name" value="MetI-like"/>
    <property type="match status" value="1"/>
</dbReference>
<feature type="transmembrane region" description="Helical" evidence="7">
    <location>
        <begin position="265"/>
        <end position="285"/>
    </location>
</feature>
<evidence type="ECO:0000256" key="3">
    <source>
        <dbReference type="ARBA" id="ARBA00022475"/>
    </source>
</evidence>
<keyword evidence="3" id="KW-1003">Cell membrane</keyword>
<feature type="transmembrane region" description="Helical" evidence="7">
    <location>
        <begin position="161"/>
        <end position="183"/>
    </location>
</feature>
<dbReference type="InterPro" id="IPR051393">
    <property type="entry name" value="ABC_transporter_permease"/>
</dbReference>
<feature type="transmembrane region" description="Helical" evidence="7">
    <location>
        <begin position="12"/>
        <end position="35"/>
    </location>
</feature>
<accession>A0A8J3L9Q2</accession>
<evidence type="ECO:0000256" key="6">
    <source>
        <dbReference type="ARBA" id="ARBA00023136"/>
    </source>
</evidence>
<dbReference type="Pfam" id="PF00528">
    <property type="entry name" value="BPD_transp_1"/>
    <property type="match status" value="1"/>
</dbReference>
<evidence type="ECO:0000259" key="8">
    <source>
        <dbReference type="PROSITE" id="PS50928"/>
    </source>
</evidence>
<dbReference type="PANTHER" id="PTHR30193">
    <property type="entry name" value="ABC TRANSPORTER PERMEASE PROTEIN"/>
    <property type="match status" value="1"/>
</dbReference>
<dbReference type="GO" id="GO:0005886">
    <property type="term" value="C:plasma membrane"/>
    <property type="evidence" value="ECO:0007669"/>
    <property type="project" value="UniProtKB-SubCell"/>
</dbReference>
<dbReference type="GO" id="GO:0055085">
    <property type="term" value="P:transmembrane transport"/>
    <property type="evidence" value="ECO:0007669"/>
    <property type="project" value="InterPro"/>
</dbReference>
<organism evidence="9 10">
    <name type="scientific">Catellatospora coxensis</name>
    <dbReference type="NCBI Taxonomy" id="310354"/>
    <lineage>
        <taxon>Bacteria</taxon>
        <taxon>Bacillati</taxon>
        <taxon>Actinomycetota</taxon>
        <taxon>Actinomycetes</taxon>
        <taxon>Micromonosporales</taxon>
        <taxon>Micromonosporaceae</taxon>
        <taxon>Catellatospora</taxon>
    </lineage>
</organism>
<keyword evidence="4 7" id="KW-0812">Transmembrane</keyword>
<comment type="similarity">
    <text evidence="7">Belongs to the binding-protein-dependent transport system permease family.</text>
</comment>
<sequence>MDRDRRQLLLMLLPYLVGLVALVLLPAVATMAMAFTESDLIATSRFVGLANFVELTRDPAVRAAVGNSLSYLAVSVPLRLVLAVGLALLLHRRARAAGTARVAVLLPGAVPELAYGLMWLWLLNPIQGPVNQLLLLGGEGGRTMFGTLPPQWLTDPEDARAGIVLMSLFTIGETFVIVLTARLALPPEAYELAELEGARAGQVLRRVTLPLLAPVLAVLVLRDTLMSLQASFVPTLVVTGGGPPPYATTYLSLVLYQDAFEYLRYGYAAAVAALMLGLTAVAVLIQWRLLRRWASSGAVGVEVRRPGN</sequence>
<protein>
    <submittedName>
        <fullName evidence="9">Sugar ABC transporter permease</fullName>
    </submittedName>
</protein>
<dbReference type="EMBL" id="BONI01000095">
    <property type="protein sequence ID" value="GIG10630.1"/>
    <property type="molecule type" value="Genomic_DNA"/>
</dbReference>
<dbReference type="AlphaFoldDB" id="A0A8J3L9Q2"/>
<reference evidence="9 10" key="1">
    <citation type="submission" date="2021-01" db="EMBL/GenBank/DDBJ databases">
        <title>Whole genome shotgun sequence of Catellatospora coxensis NBRC 107359.</title>
        <authorList>
            <person name="Komaki H."/>
            <person name="Tamura T."/>
        </authorList>
    </citation>
    <scope>NUCLEOTIDE SEQUENCE [LARGE SCALE GENOMIC DNA]</scope>
    <source>
        <strain evidence="9 10">NBRC 107359</strain>
    </source>
</reference>
<evidence type="ECO:0000313" key="10">
    <source>
        <dbReference type="Proteomes" id="UP000630887"/>
    </source>
</evidence>
<comment type="caution">
    <text evidence="9">The sequence shown here is derived from an EMBL/GenBank/DDBJ whole genome shotgun (WGS) entry which is preliminary data.</text>
</comment>
<feature type="transmembrane region" description="Helical" evidence="7">
    <location>
        <begin position="102"/>
        <end position="122"/>
    </location>
</feature>
<evidence type="ECO:0000256" key="2">
    <source>
        <dbReference type="ARBA" id="ARBA00022448"/>
    </source>
</evidence>
<proteinExistence type="inferred from homology"/>
<gene>
    <name evidence="9" type="ORF">Cco03nite_73300</name>
</gene>
<dbReference type="CDD" id="cd06261">
    <property type="entry name" value="TM_PBP2"/>
    <property type="match status" value="1"/>
</dbReference>
<dbReference type="Proteomes" id="UP000630887">
    <property type="component" value="Unassembled WGS sequence"/>
</dbReference>
<feature type="domain" description="ABC transmembrane type-1" evidence="8">
    <location>
        <begin position="65"/>
        <end position="286"/>
    </location>
</feature>
<evidence type="ECO:0000256" key="7">
    <source>
        <dbReference type="RuleBase" id="RU363032"/>
    </source>
</evidence>
<dbReference type="InterPro" id="IPR035906">
    <property type="entry name" value="MetI-like_sf"/>
</dbReference>
<dbReference type="PROSITE" id="PS50928">
    <property type="entry name" value="ABC_TM1"/>
    <property type="match status" value="1"/>
</dbReference>
<evidence type="ECO:0000256" key="5">
    <source>
        <dbReference type="ARBA" id="ARBA00022989"/>
    </source>
</evidence>
<keyword evidence="6 7" id="KW-0472">Membrane</keyword>
<evidence type="ECO:0000313" key="9">
    <source>
        <dbReference type="EMBL" id="GIG10630.1"/>
    </source>
</evidence>
<comment type="subcellular location">
    <subcellularLocation>
        <location evidence="1 7">Cell membrane</location>
        <topology evidence="1 7">Multi-pass membrane protein</topology>
    </subcellularLocation>
</comment>
<feature type="transmembrane region" description="Helical" evidence="7">
    <location>
        <begin position="69"/>
        <end position="90"/>
    </location>
</feature>
<dbReference type="InterPro" id="IPR000515">
    <property type="entry name" value="MetI-like"/>
</dbReference>